<comment type="caution">
    <text evidence="2">The sequence shown here is derived from an EMBL/GenBank/DDBJ whole genome shotgun (WGS) entry which is preliminary data.</text>
</comment>
<dbReference type="CDD" id="cd06222">
    <property type="entry name" value="RNase_H_like"/>
    <property type="match status" value="1"/>
</dbReference>
<reference evidence="2 3" key="1">
    <citation type="submission" date="2024-01" db="EMBL/GenBank/DDBJ databases">
        <title>A telomere-to-telomere, gap-free genome of sweet tea (Lithocarpus litseifolius).</title>
        <authorList>
            <person name="Zhou J."/>
        </authorList>
    </citation>
    <scope>NUCLEOTIDE SEQUENCE [LARGE SCALE GENOMIC DNA]</scope>
    <source>
        <strain evidence="2">Zhou-2022a</strain>
        <tissue evidence="2">Leaf</tissue>
    </source>
</reference>
<dbReference type="AlphaFoldDB" id="A0AAW2DVR6"/>
<gene>
    <name evidence="2" type="ORF">SO802_001308</name>
</gene>
<dbReference type="PANTHER" id="PTHR33116:SF86">
    <property type="entry name" value="REVERSE TRANSCRIPTASE DOMAIN-CONTAINING PROTEIN"/>
    <property type="match status" value="1"/>
</dbReference>
<dbReference type="InterPro" id="IPR036397">
    <property type="entry name" value="RNaseH_sf"/>
</dbReference>
<dbReference type="EMBL" id="JAZDWU010000001">
    <property type="protein sequence ID" value="KAL0014239.1"/>
    <property type="molecule type" value="Genomic_DNA"/>
</dbReference>
<feature type="domain" description="Reverse transcriptase" evidence="1">
    <location>
        <begin position="89"/>
        <end position="351"/>
    </location>
</feature>
<dbReference type="SUPFAM" id="SSF56672">
    <property type="entry name" value="DNA/RNA polymerases"/>
    <property type="match status" value="1"/>
</dbReference>
<protein>
    <recommendedName>
        <fullName evidence="1">Reverse transcriptase domain-containing protein</fullName>
    </recommendedName>
</protein>
<dbReference type="Proteomes" id="UP001459277">
    <property type="component" value="Unassembled WGS sequence"/>
</dbReference>
<dbReference type="Pfam" id="PF00078">
    <property type="entry name" value="RVT_1"/>
    <property type="match status" value="1"/>
</dbReference>
<dbReference type="InterPro" id="IPR002156">
    <property type="entry name" value="RNaseH_domain"/>
</dbReference>
<evidence type="ECO:0000313" key="2">
    <source>
        <dbReference type="EMBL" id="KAL0014239.1"/>
    </source>
</evidence>
<proteinExistence type="predicted"/>
<organism evidence="2 3">
    <name type="scientific">Lithocarpus litseifolius</name>
    <dbReference type="NCBI Taxonomy" id="425828"/>
    <lineage>
        <taxon>Eukaryota</taxon>
        <taxon>Viridiplantae</taxon>
        <taxon>Streptophyta</taxon>
        <taxon>Embryophyta</taxon>
        <taxon>Tracheophyta</taxon>
        <taxon>Spermatophyta</taxon>
        <taxon>Magnoliopsida</taxon>
        <taxon>eudicotyledons</taxon>
        <taxon>Gunneridae</taxon>
        <taxon>Pentapetalae</taxon>
        <taxon>rosids</taxon>
        <taxon>fabids</taxon>
        <taxon>Fagales</taxon>
        <taxon>Fagaceae</taxon>
        <taxon>Lithocarpus</taxon>
    </lineage>
</organism>
<keyword evidence="3" id="KW-1185">Reference proteome</keyword>
<name>A0AAW2DVR6_9ROSI</name>
<dbReference type="InterPro" id="IPR000477">
    <property type="entry name" value="RT_dom"/>
</dbReference>
<sequence length="918" mass="104278">MHERFLQHFKELYKEEEVSFPDHLDNLIWPCITDDENSDLCCTPTPEEIRLTLFNMQDLKAPGPDGFPVLFYKEYWPTIGNDVIKAVTSFFNFGSMPKEVNSSLIILIPKISNPSSMNHYRPISLCNVIYKIISKLLVNKIRPLLHKIISPCQSAFVPNRWIAKNQVIVQEMLHSFKTRKVKTSLMAIKIDLQKAYDKVSWKFIQSVLRRFGFRDIFISWITACLTSISFEVIVNGGKSKQFKSSRGLRQGDPLLSYLFILGQEVLSRILDHELATNNISGFKASIRSPAITHVMYADDIMLFAKKDAIYLGASLHLSKSPSKDFKFLIDKLESKLSGWRSKCLSWAGRSTLIKSVAQAIPNYTLSSFNVPNMICDKMDAITRKFWWKPKEKEEKFLAWKAWDKLCQPIRNGGLRFRKAKDFNNALLAKLAWMIASKRDSLCMQILRSKYKVKSDWLHKNPSIMASLIWKVIEKTMEVVIKGACYLIGDGASVNIWMDPWVPWIQNFKPRPRVQSFTQLPIMAYQLINHTRHAWKESMIKELFNPVDVPAILSIPLLMRYREDKLIWVPNSKGVFTVKSAYHSITNQYLPNPPTAPWKKIWNLNAPEHLKMFLWRIGVNVLPTRENLMKRFDVADSSCVHCGADPESAIHIFFTCPVARALWHSACWGFRANEAHIQSSEDIIKLVLEPPASICPNNESWRVSFNMTLTLDGIWNLRNQVLFHEDKADIQVVAQQIQFRLVEFSSIAAPNTYTTPLPSHLSWTPAPINCIKINVDAAHSDLKASIATMARNHAGVVIKVWAKSISLCSPIQAEATSILWVVQLAISKTWTNVIIEGDAKLCFDALSSTPSSANWSIMHIIDNIHSLTPSFVSCTFLQTKSLSVLVSVLSCFSSPSSVTKVKESLGSFGFSGGGKEVVE</sequence>
<accession>A0AAW2DVR6</accession>
<evidence type="ECO:0000259" key="1">
    <source>
        <dbReference type="PROSITE" id="PS50878"/>
    </source>
</evidence>
<dbReference type="CDD" id="cd01650">
    <property type="entry name" value="RT_nLTR_like"/>
    <property type="match status" value="1"/>
</dbReference>
<dbReference type="InterPro" id="IPR044730">
    <property type="entry name" value="RNase_H-like_dom_plant"/>
</dbReference>
<dbReference type="GO" id="GO:0004523">
    <property type="term" value="F:RNA-DNA hybrid ribonuclease activity"/>
    <property type="evidence" value="ECO:0007669"/>
    <property type="project" value="InterPro"/>
</dbReference>
<dbReference type="InterPro" id="IPR026960">
    <property type="entry name" value="RVT-Znf"/>
</dbReference>
<dbReference type="Gene3D" id="3.30.420.10">
    <property type="entry name" value="Ribonuclease H-like superfamily/Ribonuclease H"/>
    <property type="match status" value="1"/>
</dbReference>
<dbReference type="PROSITE" id="PS50878">
    <property type="entry name" value="RT_POL"/>
    <property type="match status" value="1"/>
</dbReference>
<dbReference type="Pfam" id="PF13966">
    <property type="entry name" value="zf-RVT"/>
    <property type="match status" value="1"/>
</dbReference>
<dbReference type="Pfam" id="PF13456">
    <property type="entry name" value="RVT_3"/>
    <property type="match status" value="1"/>
</dbReference>
<dbReference type="GO" id="GO:0003676">
    <property type="term" value="F:nucleic acid binding"/>
    <property type="evidence" value="ECO:0007669"/>
    <property type="project" value="InterPro"/>
</dbReference>
<evidence type="ECO:0000313" key="3">
    <source>
        <dbReference type="Proteomes" id="UP001459277"/>
    </source>
</evidence>
<dbReference type="InterPro" id="IPR043502">
    <property type="entry name" value="DNA/RNA_pol_sf"/>
</dbReference>
<dbReference type="PANTHER" id="PTHR33116">
    <property type="entry name" value="REVERSE TRANSCRIPTASE ZINC-BINDING DOMAIN-CONTAINING PROTEIN-RELATED-RELATED"/>
    <property type="match status" value="1"/>
</dbReference>